<reference evidence="1 2" key="1">
    <citation type="submission" date="2019-02" db="EMBL/GenBank/DDBJ databases">
        <title>Opniocepnalus argus genome.</title>
        <authorList>
            <person name="Zhou C."/>
            <person name="Xiao S."/>
        </authorList>
    </citation>
    <scope>NUCLEOTIDE SEQUENCE [LARGE SCALE GENOMIC DNA]</scope>
    <source>
        <strain evidence="1">OARG1902GOOAL</strain>
        <tissue evidence="1">Muscle</tissue>
    </source>
</reference>
<gene>
    <name evidence="1" type="ORF">EXN66_Car011405</name>
</gene>
<proteinExistence type="predicted"/>
<protein>
    <submittedName>
        <fullName evidence="1">Uncharacterized protein</fullName>
    </submittedName>
</protein>
<name>A0A6G1PZS4_CHAAH</name>
<accession>A0A6G1PZS4</accession>
<reference evidence="2" key="2">
    <citation type="submission" date="2019-02" db="EMBL/GenBank/DDBJ databases">
        <title>Opniocepnalus argus Var Kimnra genome.</title>
        <authorList>
            <person name="Zhou C."/>
            <person name="Xiao S."/>
        </authorList>
    </citation>
    <scope>NUCLEOTIDE SEQUENCE [LARGE SCALE GENOMIC DNA]</scope>
</reference>
<dbReference type="AlphaFoldDB" id="A0A6G1PZS4"/>
<keyword evidence="2" id="KW-1185">Reference proteome</keyword>
<organism evidence="1 2">
    <name type="scientific">Channa argus</name>
    <name type="common">Northern snakehead</name>
    <name type="synonym">Ophicephalus argus</name>
    <dbReference type="NCBI Taxonomy" id="215402"/>
    <lineage>
        <taxon>Eukaryota</taxon>
        <taxon>Metazoa</taxon>
        <taxon>Chordata</taxon>
        <taxon>Craniata</taxon>
        <taxon>Vertebrata</taxon>
        <taxon>Euteleostomi</taxon>
        <taxon>Actinopterygii</taxon>
        <taxon>Neopterygii</taxon>
        <taxon>Teleostei</taxon>
        <taxon>Neoteleostei</taxon>
        <taxon>Acanthomorphata</taxon>
        <taxon>Anabantaria</taxon>
        <taxon>Anabantiformes</taxon>
        <taxon>Channoidei</taxon>
        <taxon>Channidae</taxon>
        <taxon>Channa</taxon>
    </lineage>
</organism>
<evidence type="ECO:0000313" key="2">
    <source>
        <dbReference type="Proteomes" id="UP000503349"/>
    </source>
</evidence>
<dbReference type="EMBL" id="CM015722">
    <property type="protein sequence ID" value="KAF3695729.1"/>
    <property type="molecule type" value="Genomic_DNA"/>
</dbReference>
<dbReference type="Proteomes" id="UP000503349">
    <property type="component" value="Chromosome 11"/>
</dbReference>
<evidence type="ECO:0000313" key="1">
    <source>
        <dbReference type="EMBL" id="KAF3695729.1"/>
    </source>
</evidence>
<sequence>MERVDNLLEDWTESLDIFGSVWIDVLGVPRAPQDWSICLNLLELLCLDVLSQVDFLLEHRAACFSVLGPLFTDDPYVWLFLEN</sequence>